<organism evidence="3 4">
    <name type="scientific">Botryotinia narcissicola</name>
    <dbReference type="NCBI Taxonomy" id="278944"/>
    <lineage>
        <taxon>Eukaryota</taxon>
        <taxon>Fungi</taxon>
        <taxon>Dikarya</taxon>
        <taxon>Ascomycota</taxon>
        <taxon>Pezizomycotina</taxon>
        <taxon>Leotiomycetes</taxon>
        <taxon>Helotiales</taxon>
        <taxon>Sclerotiniaceae</taxon>
        <taxon>Botryotinia</taxon>
    </lineage>
</organism>
<evidence type="ECO:0000313" key="3">
    <source>
        <dbReference type="EMBL" id="TGO51700.1"/>
    </source>
</evidence>
<dbReference type="EMBL" id="PQXJ01000347">
    <property type="protein sequence ID" value="TGO51700.1"/>
    <property type="molecule type" value="Genomic_DNA"/>
</dbReference>
<protein>
    <submittedName>
        <fullName evidence="3">Uncharacterized protein</fullName>
    </submittedName>
</protein>
<dbReference type="PANTHER" id="PTHR45615:SF40">
    <property type="entry name" value="MYOSIN HEAVY CHAIN, NON-MUSCLE"/>
    <property type="match status" value="1"/>
</dbReference>
<dbReference type="Proteomes" id="UP000297452">
    <property type="component" value="Unassembled WGS sequence"/>
</dbReference>
<comment type="caution">
    <text evidence="3">The sequence shown here is derived from an EMBL/GenBank/DDBJ whole genome shotgun (WGS) entry which is preliminary data.</text>
</comment>
<name>A0A4Z1HZ06_9HELO</name>
<dbReference type="GO" id="GO:0016460">
    <property type="term" value="C:myosin II complex"/>
    <property type="evidence" value="ECO:0007669"/>
    <property type="project" value="TreeGrafter"/>
</dbReference>
<feature type="compositionally biased region" description="Basic and acidic residues" evidence="2">
    <location>
        <begin position="986"/>
        <end position="1010"/>
    </location>
</feature>
<dbReference type="GO" id="GO:0005737">
    <property type="term" value="C:cytoplasm"/>
    <property type="evidence" value="ECO:0007669"/>
    <property type="project" value="TreeGrafter"/>
</dbReference>
<gene>
    <name evidence="3" type="ORF">BOTNAR_0347g00100</name>
</gene>
<keyword evidence="1" id="KW-0175">Coiled coil</keyword>
<feature type="coiled-coil region" evidence="1">
    <location>
        <begin position="754"/>
        <end position="959"/>
    </location>
</feature>
<proteinExistence type="predicted"/>
<dbReference type="GO" id="GO:0000146">
    <property type="term" value="F:microfilament motor activity"/>
    <property type="evidence" value="ECO:0007669"/>
    <property type="project" value="TreeGrafter"/>
</dbReference>
<evidence type="ECO:0000256" key="2">
    <source>
        <dbReference type="SAM" id="MobiDB-lite"/>
    </source>
</evidence>
<keyword evidence="4" id="KW-1185">Reference proteome</keyword>
<dbReference type="AlphaFoldDB" id="A0A4Z1HZ06"/>
<dbReference type="GO" id="GO:0032982">
    <property type="term" value="C:myosin filament"/>
    <property type="evidence" value="ECO:0007669"/>
    <property type="project" value="TreeGrafter"/>
</dbReference>
<evidence type="ECO:0000313" key="4">
    <source>
        <dbReference type="Proteomes" id="UP000297452"/>
    </source>
</evidence>
<dbReference type="PANTHER" id="PTHR45615">
    <property type="entry name" value="MYOSIN HEAVY CHAIN, NON-MUSCLE"/>
    <property type="match status" value="1"/>
</dbReference>
<evidence type="ECO:0000256" key="1">
    <source>
        <dbReference type="SAM" id="Coils"/>
    </source>
</evidence>
<dbReference type="GO" id="GO:0051015">
    <property type="term" value="F:actin filament binding"/>
    <property type="evidence" value="ECO:0007669"/>
    <property type="project" value="TreeGrafter"/>
</dbReference>
<dbReference type="OrthoDB" id="5376140at2759"/>
<feature type="region of interest" description="Disordered" evidence="2">
    <location>
        <begin position="984"/>
        <end position="1014"/>
    </location>
</feature>
<sequence>MADRDEDDEGAIVIPDQQSDLWTAKTHNEALSIGIEYAKDWNMKDAFRELLLNWADAIKQSFSVSMENLLYFHEISANGHKITVHHSETRNTLGFLNFDKGKGFLEIFNYQSQLFRKALRMGWTDKDSRDDLSGKHGEGLKIAALVMLRHASYQIRITASGYYWRLKWKTNDKTVVDCAVTKVDAKDGNKELPQNRDGTKFRLPNSSQDVSIKIGTVYGTSGSPLTEAQAKQWLSIYLYFNCSGPKEITKTKYGAIILKNELRGRIYLKGVFLGKAPSSHLYKYGYDFYQGRLNRDKIWDVSQLPDWLIEVWGEAVKRGGINVDIYLNLFRNTKQNWLDIEGASTRMSESMAKSLWNRLQEKNSLGTKFYHVTLGSDKKIQSALKKELEPLSEEIWKPLRKYTSVKTPSEYQRDKFIGSNTVKIADTPYCQSFLWILNAALFLYNEINFEIVFKDGDDIDLDICLDMKPDKPRFILHKSYMNFEQIHRAKSMDCILSQIRSSNRAIIVQMFTCEHIINYLHARIIQELHKNKISTGLSAADKEKGGTDLILEVRKCLKHMPRMIQLTHGYHNGELYVSWEDSEAGTFSRIHNINPESHIILHRDSTCRHKHSEYVTRNEASNDETADKASCGCPQKIVSSTSSDNKVIFEGLVSTESYFPKISRAKAPIAFFGFPPSPMKPLSNKPSMEMLATVNKSENEDSSKATMVTVTSEATSEENLPVQASRMDKVLSVIPQKSLRDRMSYATTSIEAQLEKSESCRKSLRREIEKLSSKIKELEKALPKINELESICESLRIEKESLLNQLKNVQSEKERLTQKISNSTKPQAYIDALGVRIGDLNIKAATLERELNKTRRDYTAQKVQAETSKKELDVFKSENAALQKKLSDFHIKSSANLKEAQVIIDKLRKRDGEMEKNIGKLEADKEKLEERVLQANDQIERANMEREKVMAEKNDAIAERDEAIVQKNKAIKRAKALTSVIQSQLEEERSSGEASRHMPGIKRERSRDTSEQDIVNDHFGNASRSVKKVKRETAEIIEIE</sequence>
<reference evidence="3 4" key="1">
    <citation type="submission" date="2017-12" db="EMBL/GenBank/DDBJ databases">
        <title>Comparative genomics of Botrytis spp.</title>
        <authorList>
            <person name="Valero-Jimenez C.A."/>
            <person name="Tapia P."/>
            <person name="Veloso J."/>
            <person name="Silva-Moreno E."/>
            <person name="Staats M."/>
            <person name="Valdes J.H."/>
            <person name="Van Kan J.A.L."/>
        </authorList>
    </citation>
    <scope>NUCLEOTIDE SEQUENCE [LARGE SCALE GENOMIC DNA]</scope>
    <source>
        <strain evidence="3 4">MUCL2120</strain>
    </source>
</reference>
<accession>A0A4Z1HZ06</accession>
<dbReference type="Gene3D" id="1.10.287.1490">
    <property type="match status" value="1"/>
</dbReference>